<dbReference type="EMBL" id="JBBPBM010000006">
    <property type="protein sequence ID" value="KAK8579804.1"/>
    <property type="molecule type" value="Genomic_DNA"/>
</dbReference>
<dbReference type="Proteomes" id="UP001472677">
    <property type="component" value="Unassembled WGS sequence"/>
</dbReference>
<name>A0ABR2FGE8_9ROSI</name>
<accession>A0ABR2FGE8</accession>
<comment type="caution">
    <text evidence="1">The sequence shown here is derived from an EMBL/GenBank/DDBJ whole genome shotgun (WGS) entry which is preliminary data.</text>
</comment>
<reference evidence="1 2" key="1">
    <citation type="journal article" date="2024" name="G3 (Bethesda)">
        <title>Genome assembly of Hibiscus sabdariffa L. provides insights into metabolisms of medicinal natural products.</title>
        <authorList>
            <person name="Kim T."/>
        </authorList>
    </citation>
    <scope>NUCLEOTIDE SEQUENCE [LARGE SCALE GENOMIC DNA]</scope>
    <source>
        <strain evidence="1">TK-2024</strain>
        <tissue evidence="1">Old leaves</tissue>
    </source>
</reference>
<sequence length="124" mass="14423">MGVICLRIVVNWSLQLVVRILRRKRKTMVSMGMMAVMRRSDLKVSSERRGNSEISVSRIRKSRKGVVGSEGFGLLGTQVLELRDWVVRREEKRKEREFVREKDEMEGEGAKEEGIGVWERKAME</sequence>
<evidence type="ECO:0000313" key="2">
    <source>
        <dbReference type="Proteomes" id="UP001472677"/>
    </source>
</evidence>
<evidence type="ECO:0000313" key="1">
    <source>
        <dbReference type="EMBL" id="KAK8579804.1"/>
    </source>
</evidence>
<protein>
    <submittedName>
        <fullName evidence="1">Uncharacterized protein</fullName>
    </submittedName>
</protein>
<keyword evidence="2" id="KW-1185">Reference proteome</keyword>
<organism evidence="1 2">
    <name type="scientific">Hibiscus sabdariffa</name>
    <name type="common">roselle</name>
    <dbReference type="NCBI Taxonomy" id="183260"/>
    <lineage>
        <taxon>Eukaryota</taxon>
        <taxon>Viridiplantae</taxon>
        <taxon>Streptophyta</taxon>
        <taxon>Embryophyta</taxon>
        <taxon>Tracheophyta</taxon>
        <taxon>Spermatophyta</taxon>
        <taxon>Magnoliopsida</taxon>
        <taxon>eudicotyledons</taxon>
        <taxon>Gunneridae</taxon>
        <taxon>Pentapetalae</taxon>
        <taxon>rosids</taxon>
        <taxon>malvids</taxon>
        <taxon>Malvales</taxon>
        <taxon>Malvaceae</taxon>
        <taxon>Malvoideae</taxon>
        <taxon>Hibiscus</taxon>
    </lineage>
</organism>
<gene>
    <name evidence="1" type="ORF">V6N12_070110</name>
</gene>
<proteinExistence type="predicted"/>